<keyword evidence="2" id="KW-1185">Reference proteome</keyword>
<gene>
    <name evidence="1" type="ORF">KC19_VG274000</name>
</gene>
<reference evidence="1" key="1">
    <citation type="submission" date="2020-06" db="EMBL/GenBank/DDBJ databases">
        <title>WGS assembly of Ceratodon purpureus strain R40.</title>
        <authorList>
            <person name="Carey S.B."/>
            <person name="Jenkins J."/>
            <person name="Shu S."/>
            <person name="Lovell J.T."/>
            <person name="Sreedasyam A."/>
            <person name="Maumus F."/>
            <person name="Tiley G.P."/>
            <person name="Fernandez-Pozo N."/>
            <person name="Barry K."/>
            <person name="Chen C."/>
            <person name="Wang M."/>
            <person name="Lipzen A."/>
            <person name="Daum C."/>
            <person name="Saski C.A."/>
            <person name="Payton A.C."/>
            <person name="Mcbreen J.C."/>
            <person name="Conrad R.E."/>
            <person name="Kollar L.M."/>
            <person name="Olsson S."/>
            <person name="Huttunen S."/>
            <person name="Landis J.B."/>
            <person name="Wickett N.J."/>
            <person name="Johnson M.G."/>
            <person name="Rensing S.A."/>
            <person name="Grimwood J."/>
            <person name="Schmutz J."/>
            <person name="Mcdaniel S.F."/>
        </authorList>
    </citation>
    <scope>NUCLEOTIDE SEQUENCE</scope>
    <source>
        <strain evidence="1">R40</strain>
    </source>
</reference>
<proteinExistence type="predicted"/>
<evidence type="ECO:0000313" key="2">
    <source>
        <dbReference type="Proteomes" id="UP000822688"/>
    </source>
</evidence>
<dbReference type="Proteomes" id="UP000822688">
    <property type="component" value="Chromosome V"/>
</dbReference>
<comment type="caution">
    <text evidence="1">The sequence shown here is derived from an EMBL/GenBank/DDBJ whole genome shotgun (WGS) entry which is preliminary data.</text>
</comment>
<evidence type="ECO:0000313" key="1">
    <source>
        <dbReference type="EMBL" id="KAG0574585.1"/>
    </source>
</evidence>
<name>A0A8T0HV46_CERPU</name>
<organism evidence="1 2">
    <name type="scientific">Ceratodon purpureus</name>
    <name type="common">Fire moss</name>
    <name type="synonym">Dicranum purpureum</name>
    <dbReference type="NCBI Taxonomy" id="3225"/>
    <lineage>
        <taxon>Eukaryota</taxon>
        <taxon>Viridiplantae</taxon>
        <taxon>Streptophyta</taxon>
        <taxon>Embryophyta</taxon>
        <taxon>Bryophyta</taxon>
        <taxon>Bryophytina</taxon>
        <taxon>Bryopsida</taxon>
        <taxon>Dicranidae</taxon>
        <taxon>Pseudoditrichales</taxon>
        <taxon>Ditrichaceae</taxon>
        <taxon>Ceratodon</taxon>
    </lineage>
</organism>
<protein>
    <submittedName>
        <fullName evidence="1">Uncharacterized protein</fullName>
    </submittedName>
</protein>
<sequence length="63" mass="7201">MRGLHVKYQDRTTVGDATKEKLFTMKMFPPRVNVSLGEEGYVDAVKKKDMEEQDVVEHGEQSS</sequence>
<dbReference type="AlphaFoldDB" id="A0A8T0HV46"/>
<dbReference type="EMBL" id="CM026426">
    <property type="protein sequence ID" value="KAG0574585.1"/>
    <property type="molecule type" value="Genomic_DNA"/>
</dbReference>
<accession>A0A8T0HV46</accession>